<organism evidence="2">
    <name type="scientific">Myoviridae sp. ctcyQ27</name>
    <dbReference type="NCBI Taxonomy" id="2825139"/>
    <lineage>
        <taxon>Viruses</taxon>
        <taxon>Duplodnaviria</taxon>
        <taxon>Heunggongvirae</taxon>
        <taxon>Uroviricota</taxon>
        <taxon>Caudoviricetes</taxon>
    </lineage>
</organism>
<dbReference type="Gene3D" id="3.40.50.300">
    <property type="entry name" value="P-loop containing nucleotide triphosphate hydrolases"/>
    <property type="match status" value="1"/>
</dbReference>
<dbReference type="InterPro" id="IPR003593">
    <property type="entry name" value="AAA+_ATPase"/>
</dbReference>
<protein>
    <submittedName>
        <fullName evidence="2">Protein recA</fullName>
    </submittedName>
</protein>
<feature type="domain" description="AAA+ ATPase" evidence="1">
    <location>
        <begin position="63"/>
        <end position="256"/>
    </location>
</feature>
<accession>A0A8S5UF28</accession>
<sequence>MGLLAEKFRNTVSKSKDIRMSRESDSDVSYPTGFLAFDFLNGVVVHVQKDDMKFTYNSIGIVDGSMATVIGRSGCGKTTFCVQAAGEIIRPFETSCIYYDSIEGGIVETRIENLTGFYGKEFKDRMIIRNSGVTAENFFERIKMVHDLKIESKDEYMYDTGLLDTNGEKIYKFEPTIYVLDSLGMLMPDQYANEDELSGQMSTTASAKTNSAIFRRIIALLKSANIILLCINHILDDVDINPFAKKQQQLAYLKPGERVGGGKVALYVSNLIIRMDDHSKMKPTEGFCIRGSLVTLTIMKSRTSAAGNSITLVFDYEKGFDKDLSLFYTMKELGYVNGAGAYLYFGDRSDMKFAQKNFKQKLQENPELQEVFITEGYKALMTLINDSGEPENYKAKFNVTTALINKMKEFNQIGVA</sequence>
<evidence type="ECO:0000259" key="1">
    <source>
        <dbReference type="SMART" id="SM00382"/>
    </source>
</evidence>
<proteinExistence type="predicted"/>
<evidence type="ECO:0000313" key="2">
    <source>
        <dbReference type="EMBL" id="DAF93089.1"/>
    </source>
</evidence>
<reference evidence="2" key="1">
    <citation type="journal article" date="2021" name="Proc. Natl. Acad. Sci. U.S.A.">
        <title>A Catalog of Tens of Thousands of Viruses from Human Metagenomes Reveals Hidden Associations with Chronic Diseases.</title>
        <authorList>
            <person name="Tisza M.J."/>
            <person name="Buck C.B."/>
        </authorList>
    </citation>
    <scope>NUCLEOTIDE SEQUENCE</scope>
    <source>
        <strain evidence="2">CtcyQ27</strain>
    </source>
</reference>
<dbReference type="SUPFAM" id="SSF52540">
    <property type="entry name" value="P-loop containing nucleoside triphosphate hydrolases"/>
    <property type="match status" value="1"/>
</dbReference>
<name>A0A8S5UF28_9CAUD</name>
<dbReference type="SMART" id="SM00382">
    <property type="entry name" value="AAA"/>
    <property type="match status" value="1"/>
</dbReference>
<dbReference type="InterPro" id="IPR027417">
    <property type="entry name" value="P-loop_NTPase"/>
</dbReference>
<dbReference type="EMBL" id="BK016080">
    <property type="protein sequence ID" value="DAF93089.1"/>
    <property type="molecule type" value="Genomic_DNA"/>
</dbReference>